<dbReference type="EMBL" id="JBIAUT010000007">
    <property type="protein sequence ID" value="MFF4218773.1"/>
    <property type="molecule type" value="Genomic_DNA"/>
</dbReference>
<name>A0ABW6U485_9ACTN</name>
<dbReference type="InterPro" id="IPR011989">
    <property type="entry name" value="ARM-like"/>
</dbReference>
<protein>
    <submittedName>
        <fullName evidence="2">PE-PGRS family protein</fullName>
    </submittedName>
</protein>
<dbReference type="Proteomes" id="UP001602123">
    <property type="component" value="Unassembled WGS sequence"/>
</dbReference>
<organism evidence="2 3">
    <name type="scientific">Streptomyces nondiastaticus</name>
    <dbReference type="NCBI Taxonomy" id="3154512"/>
    <lineage>
        <taxon>Bacteria</taxon>
        <taxon>Bacillati</taxon>
        <taxon>Actinomycetota</taxon>
        <taxon>Actinomycetes</taxon>
        <taxon>Kitasatosporales</taxon>
        <taxon>Streptomycetaceae</taxon>
        <taxon>Streptomyces</taxon>
    </lineage>
</organism>
<dbReference type="InterPro" id="IPR016024">
    <property type="entry name" value="ARM-type_fold"/>
</dbReference>
<accession>A0ABW6U485</accession>
<dbReference type="RefSeq" id="WP_388629453.1">
    <property type="nucleotide sequence ID" value="NZ_JBIAUT010000007.1"/>
</dbReference>
<dbReference type="SUPFAM" id="SSF48371">
    <property type="entry name" value="ARM repeat"/>
    <property type="match status" value="1"/>
</dbReference>
<feature type="region of interest" description="Disordered" evidence="1">
    <location>
        <begin position="540"/>
        <end position="562"/>
    </location>
</feature>
<evidence type="ECO:0000256" key="1">
    <source>
        <dbReference type="SAM" id="MobiDB-lite"/>
    </source>
</evidence>
<comment type="caution">
    <text evidence="2">The sequence shown here is derived from an EMBL/GenBank/DDBJ whole genome shotgun (WGS) entry which is preliminary data.</text>
</comment>
<evidence type="ECO:0000313" key="3">
    <source>
        <dbReference type="Proteomes" id="UP001602123"/>
    </source>
</evidence>
<sequence length="663" mass="72386">MSGEREDAAFAQLLADAGLEADGSGDAGHAATTLRPLAAWRPVIAFDAAPTAAVRRDRPDLVAELNTQWYRLATERGVIGADGTFLINVAGGRTPVSGGWTRVRLAAQWDLAGVLGERPGQPEFVTLSLDGEALLGVTTEEYDVRLVAVDGFGRRRAAAARAEARETPQEREAAWASFLRGPGPTKALGEQWAAGLARNPAAPEDVLRGLLGHSPYLPWRSDLPSSVVDAGLAHPEWRVRSRFVDAPPPVTPEQWTRLVLAEQDPRQRWILATYAVDRREELTGPAYEQLAADPTARTRAEAARLTGLPARLLTALAADPEPGVRASACRPAWPHLDGAARQTLLADADPGVRTAARLRHHEEHPLSRAVFETEGLDVKALESCRLERDFAEGVARRGRADQRRELAGNPRLDPDLIALLAGDPDAGVRYRVSVRPDLTEAQRAGIRIEPDPGTRTYAFDWVVALHDDPGAMRRLAASSHPFIRRSVARARRLPKDVVEALARDEDRVVQLFLAESCDDAPADMLLRVWQWWSGSLTHPDRPRSHPNFPRNGLLRHAGDPDPRMRRLALDDPASTAGLVERFSRDADGEVRLRAAQDPRLTAASAVLLLDDPEALVRRAAALHPRLPARVLARLLRDEAAETAAAHPSLPAGVMRDMLRRLAS</sequence>
<keyword evidence="3" id="KW-1185">Reference proteome</keyword>
<reference evidence="2 3" key="1">
    <citation type="submission" date="2024-10" db="EMBL/GenBank/DDBJ databases">
        <title>The Natural Products Discovery Center: Release of the First 8490 Sequenced Strains for Exploring Actinobacteria Biosynthetic Diversity.</title>
        <authorList>
            <person name="Kalkreuter E."/>
            <person name="Kautsar S.A."/>
            <person name="Yang D."/>
            <person name="Bader C.D."/>
            <person name="Teijaro C.N."/>
            <person name="Fluegel L."/>
            <person name="Davis C.M."/>
            <person name="Simpson J.R."/>
            <person name="Lauterbach L."/>
            <person name="Steele A.D."/>
            <person name="Gui C."/>
            <person name="Meng S."/>
            <person name="Li G."/>
            <person name="Viehrig K."/>
            <person name="Ye F."/>
            <person name="Su P."/>
            <person name="Kiefer A.F."/>
            <person name="Nichols A."/>
            <person name="Cepeda A.J."/>
            <person name="Yan W."/>
            <person name="Fan B."/>
            <person name="Jiang Y."/>
            <person name="Adhikari A."/>
            <person name="Zheng C.-J."/>
            <person name="Schuster L."/>
            <person name="Cowan T.M."/>
            <person name="Smanski M.J."/>
            <person name="Chevrette M.G."/>
            <person name="De Carvalho L.P.S."/>
            <person name="Shen B."/>
        </authorList>
    </citation>
    <scope>NUCLEOTIDE SEQUENCE [LARGE SCALE GENOMIC DNA]</scope>
    <source>
        <strain evidence="2 3">NPDC001650</strain>
    </source>
</reference>
<proteinExistence type="predicted"/>
<gene>
    <name evidence="2" type="ORF">ACFYZM_21135</name>
</gene>
<evidence type="ECO:0000313" key="2">
    <source>
        <dbReference type="EMBL" id="MFF4218773.1"/>
    </source>
</evidence>
<dbReference type="Gene3D" id="1.25.10.10">
    <property type="entry name" value="Leucine-rich Repeat Variant"/>
    <property type="match status" value="2"/>
</dbReference>